<comment type="caution">
    <text evidence="1">The sequence shown here is derived from an EMBL/GenBank/DDBJ whole genome shotgun (WGS) entry which is preliminary data.</text>
</comment>
<accession>A0A644UA88</accession>
<reference evidence="1" key="1">
    <citation type="submission" date="2019-08" db="EMBL/GenBank/DDBJ databases">
        <authorList>
            <person name="Kucharzyk K."/>
            <person name="Murdoch R.W."/>
            <person name="Higgins S."/>
            <person name="Loffler F."/>
        </authorList>
    </citation>
    <scope>NUCLEOTIDE SEQUENCE</scope>
</reference>
<evidence type="ECO:0000313" key="1">
    <source>
        <dbReference type="EMBL" id="MPL75881.1"/>
    </source>
</evidence>
<sequence>MKKNKRYFSFLFLVFTFLFIATFSIIKAQVYTISSKVTIDWEVLNSYTPPFYEGKSLAAEQADIKAIADAEIFTPVGVLDKSKLFYAWTYNDYYVHNYSKTGGNIIYITLDPLKTENVIRLKVYENNRQENLLAEKIIRIYPKKITPILYKKSSSPIITYSNALNKKYEHYAVNRGESLEILAEPYFFSAKSPRDENLSYTWSLNGIPGNINRSNVFDYRAPVTAYGDFGIGLTITNDSKLLQKGETLLNFLLKQN</sequence>
<proteinExistence type="predicted"/>
<protein>
    <submittedName>
        <fullName evidence="1">Uncharacterized protein</fullName>
    </submittedName>
</protein>
<gene>
    <name evidence="1" type="ORF">SDC9_21719</name>
</gene>
<organism evidence="1">
    <name type="scientific">bioreactor metagenome</name>
    <dbReference type="NCBI Taxonomy" id="1076179"/>
    <lineage>
        <taxon>unclassified sequences</taxon>
        <taxon>metagenomes</taxon>
        <taxon>ecological metagenomes</taxon>
    </lineage>
</organism>
<dbReference type="EMBL" id="VSSQ01000092">
    <property type="protein sequence ID" value="MPL75881.1"/>
    <property type="molecule type" value="Genomic_DNA"/>
</dbReference>
<dbReference type="AlphaFoldDB" id="A0A644UA88"/>
<name>A0A644UA88_9ZZZZ</name>